<dbReference type="GO" id="GO:0051301">
    <property type="term" value="P:cell division"/>
    <property type="evidence" value="ECO:0007669"/>
    <property type="project" value="InterPro"/>
</dbReference>
<name>A0A4D7CUM7_9ENTE</name>
<reference evidence="17 18" key="1">
    <citation type="submission" date="2019-04" db="EMBL/GenBank/DDBJ databases">
        <title>Vagococcus sp. nov., isolated from faeces of yaks (Bos grunniens).</title>
        <authorList>
            <person name="Ge Y."/>
        </authorList>
    </citation>
    <scope>NUCLEOTIDE SEQUENCE [LARGE SCALE GENOMIC DNA]</scope>
    <source>
        <strain evidence="17 18">MN-17</strain>
    </source>
</reference>
<evidence type="ECO:0000256" key="9">
    <source>
        <dbReference type="ARBA" id="ARBA00032370"/>
    </source>
</evidence>
<dbReference type="KEGG" id="vao:FA707_03230"/>
<keyword evidence="4" id="KW-0812">Transmembrane</keyword>
<evidence type="ECO:0000256" key="11">
    <source>
        <dbReference type="ARBA" id="ARBA00038053"/>
    </source>
</evidence>
<dbReference type="EMBL" id="CP039712">
    <property type="protein sequence ID" value="QCI86031.1"/>
    <property type="molecule type" value="Genomic_DNA"/>
</dbReference>
<protein>
    <recommendedName>
        <fullName evidence="12">Probable peptidoglycan glycosyltransferase FtsW</fullName>
        <ecNumber evidence="14">2.4.99.28</ecNumber>
    </recommendedName>
    <alternativeName>
        <fullName evidence="13">Cell division protein FtsW</fullName>
    </alternativeName>
    <alternativeName>
        <fullName evidence="10">Cell wall polymerase</fullName>
    </alternativeName>
    <alternativeName>
        <fullName evidence="9">Peptidoglycan polymerase</fullName>
    </alternativeName>
</protein>
<evidence type="ECO:0000256" key="13">
    <source>
        <dbReference type="ARBA" id="ARBA00041418"/>
    </source>
</evidence>
<evidence type="ECO:0000256" key="10">
    <source>
        <dbReference type="ARBA" id="ARBA00033270"/>
    </source>
</evidence>
<keyword evidence="3" id="KW-0808">Transferase</keyword>
<keyword evidence="5" id="KW-0133">Cell shape</keyword>
<evidence type="ECO:0000313" key="17">
    <source>
        <dbReference type="EMBL" id="QCI86031.1"/>
    </source>
</evidence>
<dbReference type="PANTHER" id="PTHR30474">
    <property type="entry name" value="CELL CYCLE PROTEIN"/>
    <property type="match status" value="1"/>
</dbReference>
<dbReference type="PANTHER" id="PTHR30474:SF2">
    <property type="entry name" value="PEPTIDOGLYCAN GLYCOSYLTRANSFERASE FTSW-RELATED"/>
    <property type="match status" value="1"/>
</dbReference>
<dbReference type="GO" id="GO:0008955">
    <property type="term" value="F:peptidoglycan glycosyltransferase activity"/>
    <property type="evidence" value="ECO:0007669"/>
    <property type="project" value="UniProtKB-EC"/>
</dbReference>
<dbReference type="RefSeq" id="WP_136952869.1">
    <property type="nucleotide sequence ID" value="NZ_CP039712.1"/>
</dbReference>
<dbReference type="GO" id="GO:0032153">
    <property type="term" value="C:cell division site"/>
    <property type="evidence" value="ECO:0007669"/>
    <property type="project" value="TreeGrafter"/>
</dbReference>
<evidence type="ECO:0000313" key="18">
    <source>
        <dbReference type="Proteomes" id="UP000298615"/>
    </source>
</evidence>
<evidence type="ECO:0000256" key="6">
    <source>
        <dbReference type="ARBA" id="ARBA00022984"/>
    </source>
</evidence>
<keyword evidence="6" id="KW-0573">Peptidoglycan synthesis</keyword>
<dbReference type="Proteomes" id="UP000298615">
    <property type="component" value="Chromosome"/>
</dbReference>
<dbReference type="InterPro" id="IPR018365">
    <property type="entry name" value="Cell_cycle_FtsW-rel_CS"/>
</dbReference>
<dbReference type="GO" id="GO:0015648">
    <property type="term" value="F:lipid-linked peptidoglycan transporter activity"/>
    <property type="evidence" value="ECO:0007669"/>
    <property type="project" value="TreeGrafter"/>
</dbReference>
<comment type="subcellular location">
    <subcellularLocation>
        <location evidence="1">Membrane</location>
        <topology evidence="1">Multi-pass membrane protein</topology>
    </subcellularLocation>
</comment>
<evidence type="ECO:0000256" key="7">
    <source>
        <dbReference type="ARBA" id="ARBA00022989"/>
    </source>
</evidence>
<evidence type="ECO:0000256" key="14">
    <source>
        <dbReference type="ARBA" id="ARBA00044770"/>
    </source>
</evidence>
<sequence length="389" mass="42325">MVNKPKKRYFLDYGILIPYIALSIIGVVMVYSATAYRLINAGANEFSGGIKQAAFFIVGLILIYIIYHMKIDFLRNKRVINISLAAIIGMLMLTLIIGTALGGAKGWITVAGVQIQPVEFLKIIVIWYLSNVVASRQAEIQRSFTQSFFGPMIAIGISVFLLLLQPDTGGAAIVVLLTLVMLLASGISYWYGIAVTGGGVALSVIAIEFVTLIGKYFLPEYIVNRFLVFRNPFIDPYASGMQMIQSYYAMFNGGLFGRGLGNSIQKKGFLPVAESDFIFSIIIEELGLIAAIIILCILLFLILRILAVGISATSTFNSMMCIGISAMMLIQTFINVGGITGLIPMTGVTFPFISQGGSSFIALSIGVGLALNIRADELRKKHQRHIEAL</sequence>
<comment type="catalytic activity">
    <reaction evidence="15">
        <text>[GlcNAc-(1-&gt;4)-Mur2Ac(oyl-L-Ala-gamma-D-Glu-L-Lys-D-Ala-D-Ala)](n)-di-trans,octa-cis-undecaprenyl diphosphate + beta-D-GlcNAc-(1-&gt;4)-Mur2Ac(oyl-L-Ala-gamma-D-Glu-L-Lys-D-Ala-D-Ala)-di-trans,octa-cis-undecaprenyl diphosphate = [GlcNAc-(1-&gt;4)-Mur2Ac(oyl-L-Ala-gamma-D-Glu-L-Lys-D-Ala-D-Ala)](n+1)-di-trans,octa-cis-undecaprenyl diphosphate + di-trans,octa-cis-undecaprenyl diphosphate + H(+)</text>
        <dbReference type="Rhea" id="RHEA:23708"/>
        <dbReference type="Rhea" id="RHEA-COMP:9602"/>
        <dbReference type="Rhea" id="RHEA-COMP:9603"/>
        <dbReference type="ChEBI" id="CHEBI:15378"/>
        <dbReference type="ChEBI" id="CHEBI:58405"/>
        <dbReference type="ChEBI" id="CHEBI:60033"/>
        <dbReference type="ChEBI" id="CHEBI:78435"/>
        <dbReference type="EC" id="2.4.99.28"/>
    </reaction>
</comment>
<dbReference type="GO" id="GO:0008360">
    <property type="term" value="P:regulation of cell shape"/>
    <property type="evidence" value="ECO:0007669"/>
    <property type="project" value="UniProtKB-KW"/>
</dbReference>
<keyword evidence="8" id="KW-0472">Membrane</keyword>
<keyword evidence="7" id="KW-1133">Transmembrane helix</keyword>
<dbReference type="Pfam" id="PF01098">
    <property type="entry name" value="FTSW_RODA_SPOVE"/>
    <property type="match status" value="1"/>
</dbReference>
<evidence type="ECO:0000256" key="4">
    <source>
        <dbReference type="ARBA" id="ARBA00022692"/>
    </source>
</evidence>
<dbReference type="PROSITE" id="PS00428">
    <property type="entry name" value="FTSW_RODA_SPOVE"/>
    <property type="match status" value="1"/>
</dbReference>
<keyword evidence="18" id="KW-1185">Reference proteome</keyword>
<comment type="similarity">
    <text evidence="11">Belongs to the SEDS family. FtsW subfamily.</text>
</comment>
<gene>
    <name evidence="17" type="ORF">FA707_03230</name>
</gene>
<dbReference type="InterPro" id="IPR001182">
    <property type="entry name" value="FtsW/RodA"/>
</dbReference>
<evidence type="ECO:0000256" key="2">
    <source>
        <dbReference type="ARBA" id="ARBA00022676"/>
    </source>
</evidence>
<evidence type="ECO:0000256" key="3">
    <source>
        <dbReference type="ARBA" id="ARBA00022679"/>
    </source>
</evidence>
<accession>A0A4D7CUM7</accession>
<evidence type="ECO:0000256" key="8">
    <source>
        <dbReference type="ARBA" id="ARBA00023136"/>
    </source>
</evidence>
<organism evidence="17 18">
    <name type="scientific">Vagococcus zengguangii</name>
    <dbReference type="NCBI Taxonomy" id="2571750"/>
    <lineage>
        <taxon>Bacteria</taxon>
        <taxon>Bacillati</taxon>
        <taxon>Bacillota</taxon>
        <taxon>Bacilli</taxon>
        <taxon>Lactobacillales</taxon>
        <taxon>Enterococcaceae</taxon>
        <taxon>Vagococcus</taxon>
    </lineage>
</organism>
<proteinExistence type="inferred from homology"/>
<dbReference type="GO" id="GO:0009252">
    <property type="term" value="P:peptidoglycan biosynthetic process"/>
    <property type="evidence" value="ECO:0007669"/>
    <property type="project" value="UniProtKB-KW"/>
</dbReference>
<evidence type="ECO:0000256" key="1">
    <source>
        <dbReference type="ARBA" id="ARBA00004141"/>
    </source>
</evidence>
<evidence type="ECO:0000256" key="5">
    <source>
        <dbReference type="ARBA" id="ARBA00022960"/>
    </source>
</evidence>
<keyword evidence="2" id="KW-0328">Glycosyltransferase</keyword>
<dbReference type="OrthoDB" id="9812661at2"/>
<comment type="function">
    <text evidence="16">Peptidoglycan polymerase that is essential for cell division.</text>
</comment>
<dbReference type="GO" id="GO:0005886">
    <property type="term" value="C:plasma membrane"/>
    <property type="evidence" value="ECO:0007669"/>
    <property type="project" value="TreeGrafter"/>
</dbReference>
<evidence type="ECO:0000256" key="12">
    <source>
        <dbReference type="ARBA" id="ARBA00041185"/>
    </source>
</evidence>
<evidence type="ECO:0000256" key="16">
    <source>
        <dbReference type="ARBA" id="ARBA00049966"/>
    </source>
</evidence>
<dbReference type="AlphaFoldDB" id="A0A4D7CUM7"/>
<dbReference type="EC" id="2.4.99.28" evidence="14"/>
<evidence type="ECO:0000256" key="15">
    <source>
        <dbReference type="ARBA" id="ARBA00049902"/>
    </source>
</evidence>